<protein>
    <submittedName>
        <fullName evidence="11">Amino acid ABC transporter permease</fullName>
    </submittedName>
</protein>
<feature type="transmembrane region" description="Helical" evidence="9">
    <location>
        <begin position="91"/>
        <end position="109"/>
    </location>
</feature>
<feature type="transmembrane region" description="Helical" evidence="9">
    <location>
        <begin position="327"/>
        <end position="345"/>
    </location>
</feature>
<accession>A0A172YJY7</accession>
<proteinExistence type="inferred from homology"/>
<dbReference type="Pfam" id="PF00528">
    <property type="entry name" value="BPD_transp_1"/>
    <property type="match status" value="1"/>
</dbReference>
<reference evidence="11 12" key="1">
    <citation type="submission" date="2016-04" db="EMBL/GenBank/DDBJ databases">
        <title>Complete Genome Sequence of Halotalea alkalilenta IHB B 13600.</title>
        <authorList>
            <person name="Swarnkar M.K."/>
            <person name="Sharma A."/>
            <person name="Kaushal K."/>
            <person name="Soni R."/>
            <person name="Rana S."/>
            <person name="Singh A.K."/>
            <person name="Gulati A."/>
        </authorList>
    </citation>
    <scope>NUCLEOTIDE SEQUENCE [LARGE SCALE GENOMIC DNA]</scope>
    <source>
        <strain evidence="11 12">IHB B 13600</strain>
    </source>
</reference>
<feature type="transmembrane region" description="Helical" evidence="9">
    <location>
        <begin position="149"/>
        <end position="175"/>
    </location>
</feature>
<evidence type="ECO:0000256" key="3">
    <source>
        <dbReference type="ARBA" id="ARBA00022448"/>
    </source>
</evidence>
<evidence type="ECO:0000256" key="9">
    <source>
        <dbReference type="RuleBase" id="RU363032"/>
    </source>
</evidence>
<evidence type="ECO:0000313" key="12">
    <source>
        <dbReference type="Proteomes" id="UP000077875"/>
    </source>
</evidence>
<dbReference type="AlphaFoldDB" id="A0A172YJY7"/>
<dbReference type="GO" id="GO:0006865">
    <property type="term" value="P:amino acid transport"/>
    <property type="evidence" value="ECO:0007669"/>
    <property type="project" value="UniProtKB-KW"/>
</dbReference>
<keyword evidence="6" id="KW-0029">Amino-acid transport</keyword>
<dbReference type="SUPFAM" id="SSF161098">
    <property type="entry name" value="MetI-like"/>
    <property type="match status" value="1"/>
</dbReference>
<gene>
    <name evidence="11" type="ORF">A5892_03715</name>
</gene>
<dbReference type="CDD" id="cd06261">
    <property type="entry name" value="TM_PBP2"/>
    <property type="match status" value="1"/>
</dbReference>
<evidence type="ECO:0000256" key="4">
    <source>
        <dbReference type="ARBA" id="ARBA00022475"/>
    </source>
</evidence>
<evidence type="ECO:0000256" key="6">
    <source>
        <dbReference type="ARBA" id="ARBA00022970"/>
    </source>
</evidence>
<dbReference type="GO" id="GO:0022857">
    <property type="term" value="F:transmembrane transporter activity"/>
    <property type="evidence" value="ECO:0007669"/>
    <property type="project" value="InterPro"/>
</dbReference>
<organism evidence="11 12">
    <name type="scientific">Halotalea alkalilenta</name>
    <dbReference type="NCBI Taxonomy" id="376489"/>
    <lineage>
        <taxon>Bacteria</taxon>
        <taxon>Pseudomonadati</taxon>
        <taxon>Pseudomonadota</taxon>
        <taxon>Gammaproteobacteria</taxon>
        <taxon>Oceanospirillales</taxon>
        <taxon>Halomonadaceae</taxon>
        <taxon>Halotalea</taxon>
    </lineage>
</organism>
<sequence length="358" mass="39668">MAARQPPEKVGGLLVWLRKNLFSGPINSLISLVLLYLIVRIVTPMVQWGLIDATWVGSSRQDCTGDGACWVFVTTRLGQIIYGFYPSPERWRVDVTLAMFTVLLVWLVIPRLPYKKIAGLLTLFAFPVVAYFLLLGGSFGLPYVPTRQWGGLMLTLVIATVGIVCSIPLGILLALGRRSSMPFVKAVCVVFIEFWRGVPLITVLFMASVMFPLFVPAQLEVDRLVRALIGISFFWSAYMAEVVRSGLQAIPKGQDEAAAALGLGYWQRTGLVVLPQALKLVISGIVSTCISLFKDTTLVLIIGLFDLLGVIRAGLTDTAWLGYATEGYVFAAILFWAFCFSMSRYSQYLERRLHTGHR</sequence>
<feature type="transmembrane region" description="Helical" evidence="9">
    <location>
        <begin position="187"/>
        <end position="211"/>
    </location>
</feature>
<dbReference type="InterPro" id="IPR000515">
    <property type="entry name" value="MetI-like"/>
</dbReference>
<dbReference type="InterPro" id="IPR043429">
    <property type="entry name" value="ArtM/GltK/GlnP/TcyL/YhdX-like"/>
</dbReference>
<evidence type="ECO:0000256" key="1">
    <source>
        <dbReference type="ARBA" id="ARBA00004429"/>
    </source>
</evidence>
<feature type="domain" description="ABC transmembrane type-1" evidence="10">
    <location>
        <begin position="152"/>
        <end position="342"/>
    </location>
</feature>
<evidence type="ECO:0000256" key="7">
    <source>
        <dbReference type="ARBA" id="ARBA00022989"/>
    </source>
</evidence>
<name>A0A172YJY7_9GAMM</name>
<keyword evidence="7 9" id="KW-1133">Transmembrane helix</keyword>
<evidence type="ECO:0000256" key="8">
    <source>
        <dbReference type="ARBA" id="ARBA00023136"/>
    </source>
</evidence>
<evidence type="ECO:0000256" key="5">
    <source>
        <dbReference type="ARBA" id="ARBA00022692"/>
    </source>
</evidence>
<keyword evidence="5 9" id="KW-0812">Transmembrane</keyword>
<dbReference type="KEGG" id="haa:A5892_03715"/>
<keyword evidence="8 9" id="KW-0472">Membrane</keyword>
<evidence type="ECO:0000256" key="2">
    <source>
        <dbReference type="ARBA" id="ARBA00010072"/>
    </source>
</evidence>
<dbReference type="PANTHER" id="PTHR30614">
    <property type="entry name" value="MEMBRANE COMPONENT OF AMINO ACID ABC TRANSPORTER"/>
    <property type="match status" value="1"/>
</dbReference>
<dbReference type="Proteomes" id="UP000077875">
    <property type="component" value="Chromosome"/>
</dbReference>
<dbReference type="FunFam" id="1.10.3720.10:FF:000032">
    <property type="entry name" value="General amino acid ABC transporter permease"/>
    <property type="match status" value="1"/>
</dbReference>
<feature type="transmembrane region" description="Helical" evidence="9">
    <location>
        <begin position="21"/>
        <end position="39"/>
    </location>
</feature>
<dbReference type="PROSITE" id="PS50928">
    <property type="entry name" value="ABC_TM1"/>
    <property type="match status" value="1"/>
</dbReference>
<feature type="transmembrane region" description="Helical" evidence="9">
    <location>
        <begin position="121"/>
        <end position="143"/>
    </location>
</feature>
<evidence type="ECO:0000259" key="10">
    <source>
        <dbReference type="PROSITE" id="PS50928"/>
    </source>
</evidence>
<dbReference type="STRING" id="376489.A5892_03715"/>
<dbReference type="GO" id="GO:0043190">
    <property type="term" value="C:ATP-binding cassette (ABC) transporter complex"/>
    <property type="evidence" value="ECO:0007669"/>
    <property type="project" value="InterPro"/>
</dbReference>
<evidence type="ECO:0000313" key="11">
    <source>
        <dbReference type="EMBL" id="ANF59472.1"/>
    </source>
</evidence>
<comment type="similarity">
    <text evidence="2">Belongs to the binding-protein-dependent transport system permease family. HisMQ subfamily.</text>
</comment>
<comment type="subcellular location">
    <subcellularLocation>
        <location evidence="1">Cell inner membrane</location>
        <topology evidence="1">Multi-pass membrane protein</topology>
    </subcellularLocation>
    <subcellularLocation>
        <location evidence="9">Cell membrane</location>
        <topology evidence="9">Multi-pass membrane protein</topology>
    </subcellularLocation>
</comment>
<dbReference type="InterPro" id="IPR035906">
    <property type="entry name" value="MetI-like_sf"/>
</dbReference>
<dbReference type="Gene3D" id="1.10.3720.10">
    <property type="entry name" value="MetI-like"/>
    <property type="match status" value="1"/>
</dbReference>
<dbReference type="PANTHER" id="PTHR30614:SF41">
    <property type="entry name" value="INNER MEMBRANE AMINO-ACID ABC TRANSPORTER PERMEASE PROTEIN YHDY"/>
    <property type="match status" value="1"/>
</dbReference>
<keyword evidence="3 9" id="KW-0813">Transport</keyword>
<dbReference type="InterPro" id="IPR010065">
    <property type="entry name" value="AA_ABC_transptr_permease_3TM"/>
</dbReference>
<keyword evidence="4" id="KW-1003">Cell membrane</keyword>
<dbReference type="EMBL" id="CP015243">
    <property type="protein sequence ID" value="ANF59472.1"/>
    <property type="molecule type" value="Genomic_DNA"/>
</dbReference>
<keyword evidence="12" id="KW-1185">Reference proteome</keyword>
<dbReference type="NCBIfam" id="TIGR01726">
    <property type="entry name" value="HEQRo_perm_3TM"/>
    <property type="match status" value="1"/>
</dbReference>
<feature type="transmembrane region" description="Helical" evidence="9">
    <location>
        <begin position="297"/>
        <end position="315"/>
    </location>
</feature>